<gene>
    <name evidence="1" type="ORF">GGQ71_001182</name>
</gene>
<sequence length="35" mass="4155">MGNNLMAVCHDVENLTRCGNIFYWRARLKRFPATR</sequence>
<accession>A0A7W6MTA5</accession>
<evidence type="ECO:0000313" key="2">
    <source>
        <dbReference type="Proteomes" id="UP000544107"/>
    </source>
</evidence>
<protein>
    <submittedName>
        <fullName evidence="1">Uncharacterized protein</fullName>
    </submittedName>
</protein>
<organism evidence="1 2">
    <name type="scientific">Allorhizobium taibaishanense</name>
    <dbReference type="NCBI Taxonomy" id="887144"/>
    <lineage>
        <taxon>Bacteria</taxon>
        <taxon>Pseudomonadati</taxon>
        <taxon>Pseudomonadota</taxon>
        <taxon>Alphaproteobacteria</taxon>
        <taxon>Hyphomicrobiales</taxon>
        <taxon>Rhizobiaceae</taxon>
        <taxon>Rhizobium/Agrobacterium group</taxon>
        <taxon>Allorhizobium</taxon>
    </lineage>
</organism>
<dbReference type="AlphaFoldDB" id="A0A7W6MTA5"/>
<name>A0A7W6MTA5_9HYPH</name>
<reference evidence="1 2" key="1">
    <citation type="submission" date="2020-08" db="EMBL/GenBank/DDBJ databases">
        <title>Genomic Encyclopedia of Type Strains, Phase IV (KMG-IV): sequencing the most valuable type-strain genomes for metagenomic binning, comparative biology and taxonomic classification.</title>
        <authorList>
            <person name="Goeker M."/>
        </authorList>
    </citation>
    <scope>NUCLEOTIDE SEQUENCE [LARGE SCALE GENOMIC DNA]</scope>
    <source>
        <strain evidence="1 2">DSM 100021</strain>
    </source>
</reference>
<comment type="caution">
    <text evidence="1">The sequence shown here is derived from an EMBL/GenBank/DDBJ whole genome shotgun (WGS) entry which is preliminary data.</text>
</comment>
<proteinExistence type="predicted"/>
<dbReference type="Proteomes" id="UP000544107">
    <property type="component" value="Unassembled WGS sequence"/>
</dbReference>
<evidence type="ECO:0000313" key="1">
    <source>
        <dbReference type="EMBL" id="MBB4006919.1"/>
    </source>
</evidence>
<dbReference type="EMBL" id="JACIED010000002">
    <property type="protein sequence ID" value="MBB4006919.1"/>
    <property type="molecule type" value="Genomic_DNA"/>
</dbReference>